<protein>
    <recommendedName>
        <fullName evidence="2">VWFA domain-containing protein</fullName>
    </recommendedName>
</protein>
<dbReference type="InterPro" id="IPR051266">
    <property type="entry name" value="CLCR"/>
</dbReference>
<dbReference type="Proteomes" id="UP000324897">
    <property type="component" value="Chromosome 7"/>
</dbReference>
<evidence type="ECO:0000259" key="2">
    <source>
        <dbReference type="PROSITE" id="PS50234"/>
    </source>
</evidence>
<comment type="caution">
    <text evidence="3">The sequence shown here is derived from an EMBL/GenBank/DDBJ whole genome shotgun (WGS) entry which is preliminary data.</text>
</comment>
<proteinExistence type="predicted"/>
<dbReference type="EMBL" id="RWGY01000029">
    <property type="protein sequence ID" value="TVU17473.1"/>
    <property type="molecule type" value="Genomic_DNA"/>
</dbReference>
<dbReference type="InterPro" id="IPR036465">
    <property type="entry name" value="vWFA_dom_sf"/>
</dbReference>
<accession>A0A5J9U1B1</accession>
<keyword evidence="1" id="KW-0472">Membrane</keyword>
<organism evidence="3 4">
    <name type="scientific">Eragrostis curvula</name>
    <name type="common">weeping love grass</name>
    <dbReference type="NCBI Taxonomy" id="38414"/>
    <lineage>
        <taxon>Eukaryota</taxon>
        <taxon>Viridiplantae</taxon>
        <taxon>Streptophyta</taxon>
        <taxon>Embryophyta</taxon>
        <taxon>Tracheophyta</taxon>
        <taxon>Spermatophyta</taxon>
        <taxon>Magnoliopsida</taxon>
        <taxon>Liliopsida</taxon>
        <taxon>Poales</taxon>
        <taxon>Poaceae</taxon>
        <taxon>PACMAD clade</taxon>
        <taxon>Chloridoideae</taxon>
        <taxon>Eragrostideae</taxon>
        <taxon>Eragrostidinae</taxon>
        <taxon>Eragrostis</taxon>
    </lineage>
</organism>
<dbReference type="InterPro" id="IPR002035">
    <property type="entry name" value="VWF_A"/>
</dbReference>
<dbReference type="OrthoDB" id="619357at2759"/>
<dbReference type="Pfam" id="PF13519">
    <property type="entry name" value="VWA_2"/>
    <property type="match status" value="1"/>
</dbReference>
<dbReference type="PANTHER" id="PTHR10579">
    <property type="entry name" value="CALCIUM-ACTIVATED CHLORIDE CHANNEL REGULATOR"/>
    <property type="match status" value="1"/>
</dbReference>
<dbReference type="AlphaFoldDB" id="A0A5J9U1B1"/>
<feature type="domain" description="VWFA" evidence="2">
    <location>
        <begin position="101"/>
        <end position="282"/>
    </location>
</feature>
<name>A0A5J9U1B1_9POAL</name>
<dbReference type="PROSITE" id="PS50234">
    <property type="entry name" value="VWFA"/>
    <property type="match status" value="1"/>
</dbReference>
<evidence type="ECO:0000313" key="4">
    <source>
        <dbReference type="Proteomes" id="UP000324897"/>
    </source>
</evidence>
<keyword evidence="4" id="KW-1185">Reference proteome</keyword>
<keyword evidence="1" id="KW-0812">Transmembrane</keyword>
<dbReference type="Gene3D" id="3.40.50.410">
    <property type="entry name" value="von Willebrand factor, type A domain"/>
    <property type="match status" value="1"/>
</dbReference>
<dbReference type="SUPFAM" id="SSF53300">
    <property type="entry name" value="vWA-like"/>
    <property type="match status" value="1"/>
</dbReference>
<keyword evidence="1" id="KW-1133">Transmembrane helix</keyword>
<evidence type="ECO:0000256" key="1">
    <source>
        <dbReference type="SAM" id="Phobius"/>
    </source>
</evidence>
<dbReference type="PANTHER" id="PTHR10579:SF57">
    <property type="entry name" value="OS11G0687100 PROTEIN"/>
    <property type="match status" value="1"/>
</dbReference>
<feature type="non-terminal residue" evidence="3">
    <location>
        <position position="1"/>
    </location>
</feature>
<evidence type="ECO:0000313" key="3">
    <source>
        <dbReference type="EMBL" id="TVU17473.1"/>
    </source>
</evidence>
<gene>
    <name evidence="3" type="ORF">EJB05_33511</name>
</gene>
<feature type="transmembrane region" description="Helical" evidence="1">
    <location>
        <begin position="38"/>
        <end position="58"/>
    </location>
</feature>
<dbReference type="SMART" id="SM00327">
    <property type="entry name" value="VWA"/>
    <property type="match status" value="1"/>
</dbReference>
<reference evidence="3 4" key="1">
    <citation type="journal article" date="2019" name="Sci. Rep.">
        <title>A high-quality genome of Eragrostis curvula grass provides insights into Poaceae evolution and supports new strategies to enhance forage quality.</title>
        <authorList>
            <person name="Carballo J."/>
            <person name="Santos B.A.C.M."/>
            <person name="Zappacosta D."/>
            <person name="Garbus I."/>
            <person name="Selva J.P."/>
            <person name="Gallo C.A."/>
            <person name="Diaz A."/>
            <person name="Albertini E."/>
            <person name="Caccamo M."/>
            <person name="Echenique V."/>
        </authorList>
    </citation>
    <scope>NUCLEOTIDE SEQUENCE [LARGE SCALE GENOMIC DNA]</scope>
    <source>
        <strain evidence="4">cv. Victoria</strain>
        <tissue evidence="3">Leaf</tissue>
    </source>
</reference>
<sequence>QVIQQQPVYIKAFQGSIAHSHPTADQLAKMETIRAMMLPPLLTSFFSILLLAQLMTMATAETAVKVSTTPIFPEIPLGQARKDFQVLLRVEAPAAHRVPVDVVAVLDVSGSLNDPEKQPSKLSLVKAAAKFMVGKLYDGDRLSIVAFNDRPVSSGLLYMSGDGRRNAMNVIDELDARGGGTALWPALEEAVKVLDGRTGPGYGRDRLGFIVLLSDGEGSSRRGFGGWGEPRRESVLFSRYPVHTLGLGSAHDPEALLYIAQESHGTYSFVDDENVDKIAGALAVCLGGLTTVAAVDTRVVLKAAELDGVRIDRVDSGGYGSRVSCGGAACEVAVGALYAGEAKHFVVHLHFPAAASSAAEDGGYYCGVDLAACDHRRRRHEQNLLAVGYSYSLHPGAPAITAEAPGVFVQRSPEILGGAAAGRQALLLPSPEVLHHIVRFELLDVVAGLVHGGGELKDGGEMLQLMWEEFRACHQFWAGLDLGFLETEVEAMVASLRTGKVAYVHAWVSTHQMQRATSLGSPEKAEYLTPAMRLLLEEALRLTETTTAGSGGTAEAHYDSASGCVDMPQVIDRRLELWSKVRRDVQHLMFQPAASAVDGDEHLQAAVFQEASLEAIDRAMHRDIYLAVVYASKKWRCHSVASM</sequence>
<dbReference type="Gramene" id="TVU17473">
    <property type="protein sequence ID" value="TVU17473"/>
    <property type="gene ID" value="EJB05_33511"/>
</dbReference>